<feature type="region of interest" description="Disordered" evidence="6">
    <location>
        <begin position="223"/>
        <end position="245"/>
    </location>
</feature>
<evidence type="ECO:0000256" key="1">
    <source>
        <dbReference type="ARBA" id="ARBA00001166"/>
    </source>
</evidence>
<evidence type="ECO:0000313" key="9">
    <source>
        <dbReference type="EMBL" id="VIO54311.1"/>
    </source>
</evidence>
<dbReference type="Pfam" id="PF01509">
    <property type="entry name" value="TruB_N"/>
    <property type="match status" value="1"/>
</dbReference>
<dbReference type="OrthoDB" id="9995526at2759"/>
<dbReference type="EMBL" id="CAAKMV010000099">
    <property type="protein sequence ID" value="VIO54311.1"/>
    <property type="molecule type" value="Genomic_DNA"/>
</dbReference>
<dbReference type="OMA" id="FAINKPC"/>
<feature type="compositionally biased region" description="Basic and acidic residues" evidence="6">
    <location>
        <begin position="453"/>
        <end position="488"/>
    </location>
</feature>
<accession>A0A2H3HC94</accession>
<dbReference type="GO" id="GO:0005634">
    <property type="term" value="C:nucleus"/>
    <property type="evidence" value="ECO:0007669"/>
    <property type="project" value="TreeGrafter"/>
</dbReference>
<protein>
    <recommendedName>
        <fullName evidence="3">tRNA pseudouridine(55) synthase</fullName>
        <ecNumber evidence="3">5.4.99.25</ecNumber>
    </recommendedName>
</protein>
<keyword evidence="4" id="KW-0819">tRNA processing</keyword>
<dbReference type="EMBL" id="CAJPIJ010000149">
    <property type="protein sequence ID" value="CAG1992367.1"/>
    <property type="molecule type" value="Genomic_DNA"/>
</dbReference>
<comment type="catalytic activity">
    <reaction evidence="1">
        <text>a uridine in mRNA = a pseudouridine in mRNA</text>
        <dbReference type="Rhea" id="RHEA:56644"/>
        <dbReference type="Rhea" id="RHEA-COMP:14658"/>
        <dbReference type="Rhea" id="RHEA-COMP:14659"/>
        <dbReference type="ChEBI" id="CHEBI:65314"/>
        <dbReference type="ChEBI" id="CHEBI:65315"/>
    </reaction>
</comment>
<evidence type="ECO:0000313" key="8">
    <source>
        <dbReference type="EMBL" id="CAG1992367.1"/>
    </source>
</evidence>
<sequence length="494" mass="54889">MATGIIREGVFAINKPCGQSSAQVIRECQQVFNPSEFFKPLIQSEVAKRMNENSGESARRKALKRASQVKIGHGGTLDPLATGVLILGIGCATKALPQFLECTKTYETTIVFGAATDSYDRVGRILTKRPYEHITRELVEKEIASFKGRQIQIPPLFSALKMNGKPLYEYAREGKPIPRQIEGREVDVKEIEMVEWYEPGEHNHRWPTEEAEAAERNLAEQVWRVKKQQESNKPLSPEEKQQDDKAIAAHETFKRNFEERQDALIKDAPSKKSRKSKEPRMMSGALGKLPQPTYSTKGQNLVPDAPDSSTPPPWSDQGPPACKVRLTVTSGFYVRSFCHDLGAKLDSAGLMAELSRTRQNHFEVGSENCLEYGDLAKGENVWGPKVAGMLKKWNEGLGAGPRGPAGPSEKSQKNETKRSGSPTRKQNKGEKRRRSESPNGAGSPRRKAAALESKQDSKPVKEPMKEPVKEAKEEATPDAGNRSDDEKSWNGIED</sequence>
<dbReference type="SUPFAM" id="SSF55120">
    <property type="entry name" value="Pseudouridine synthase"/>
    <property type="match status" value="1"/>
</dbReference>
<dbReference type="Proteomes" id="UP000746612">
    <property type="component" value="Unassembled WGS sequence"/>
</dbReference>
<feature type="region of interest" description="Disordered" evidence="6">
    <location>
        <begin position="257"/>
        <end position="319"/>
    </location>
</feature>
<evidence type="ECO:0000259" key="7">
    <source>
        <dbReference type="Pfam" id="PF01509"/>
    </source>
</evidence>
<feature type="compositionally biased region" description="Basic and acidic residues" evidence="6">
    <location>
        <begin position="427"/>
        <end position="436"/>
    </location>
</feature>
<feature type="compositionally biased region" description="Basic and acidic residues" evidence="6">
    <location>
        <begin position="257"/>
        <end position="280"/>
    </location>
</feature>
<feature type="domain" description="Pseudouridine synthase II N-terminal" evidence="7">
    <location>
        <begin position="67"/>
        <end position="199"/>
    </location>
</feature>
<dbReference type="InterPro" id="IPR002501">
    <property type="entry name" value="PsdUridine_synth_N"/>
</dbReference>
<dbReference type="EC" id="5.4.99.25" evidence="3"/>
<dbReference type="GO" id="GO:0003723">
    <property type="term" value="F:RNA binding"/>
    <property type="evidence" value="ECO:0007669"/>
    <property type="project" value="InterPro"/>
</dbReference>
<dbReference type="PANTHER" id="PTHR13767">
    <property type="entry name" value="TRNA-PSEUDOURIDINE SYNTHASE"/>
    <property type="match status" value="1"/>
</dbReference>
<proteinExistence type="inferred from homology"/>
<evidence type="ECO:0000313" key="10">
    <source>
        <dbReference type="Proteomes" id="UP000746612"/>
    </source>
</evidence>
<evidence type="ECO:0000256" key="5">
    <source>
        <dbReference type="ARBA" id="ARBA00023235"/>
    </source>
</evidence>
<feature type="compositionally biased region" description="Basic and acidic residues" evidence="6">
    <location>
        <begin position="236"/>
        <end position="245"/>
    </location>
</feature>
<name>A0A2H3HC94_GIBZA</name>
<dbReference type="InterPro" id="IPR014780">
    <property type="entry name" value="tRNA_psdUridine_synth_TruB"/>
</dbReference>
<evidence type="ECO:0000256" key="6">
    <source>
        <dbReference type="SAM" id="MobiDB-lite"/>
    </source>
</evidence>
<comment type="similarity">
    <text evidence="2">Belongs to the pseudouridine synthase TruB family.</text>
</comment>
<dbReference type="GO" id="GO:0006400">
    <property type="term" value="P:tRNA modification"/>
    <property type="evidence" value="ECO:0007669"/>
    <property type="project" value="TreeGrafter"/>
</dbReference>
<reference evidence="8" key="2">
    <citation type="submission" date="2021-03" db="EMBL/GenBank/DDBJ databases">
        <authorList>
            <person name="Alouane T."/>
            <person name="Langin T."/>
            <person name="Bonhomme L."/>
        </authorList>
    </citation>
    <scope>NUCLEOTIDE SEQUENCE</scope>
    <source>
        <strain evidence="8">MDC_Fg202</strain>
    </source>
</reference>
<evidence type="ECO:0000256" key="4">
    <source>
        <dbReference type="ARBA" id="ARBA00022694"/>
    </source>
</evidence>
<dbReference type="GO" id="GO:1990481">
    <property type="term" value="P:mRNA pseudouridine synthesis"/>
    <property type="evidence" value="ECO:0007669"/>
    <property type="project" value="TreeGrafter"/>
</dbReference>
<gene>
    <name evidence="9" type="ORF">FUG_LOCUS122034</name>
    <name evidence="8" type="ORF">MDCFG202_LOCUS342243</name>
</gene>
<organism evidence="8 10">
    <name type="scientific">Gibberella zeae</name>
    <name type="common">Wheat head blight fungus</name>
    <name type="synonym">Fusarium graminearum</name>
    <dbReference type="NCBI Taxonomy" id="5518"/>
    <lineage>
        <taxon>Eukaryota</taxon>
        <taxon>Fungi</taxon>
        <taxon>Dikarya</taxon>
        <taxon>Ascomycota</taxon>
        <taxon>Pezizomycotina</taxon>
        <taxon>Sordariomycetes</taxon>
        <taxon>Hypocreomycetidae</taxon>
        <taxon>Hypocreales</taxon>
        <taxon>Nectriaceae</taxon>
        <taxon>Fusarium</taxon>
    </lineage>
</organism>
<dbReference type="HAMAP" id="MF_01080">
    <property type="entry name" value="TruB_bact"/>
    <property type="match status" value="1"/>
</dbReference>
<dbReference type="InterPro" id="IPR020103">
    <property type="entry name" value="PsdUridine_synth_cat_dom_sf"/>
</dbReference>
<feature type="region of interest" description="Disordered" evidence="6">
    <location>
        <begin position="394"/>
        <end position="494"/>
    </location>
</feature>
<dbReference type="Gene3D" id="3.30.2350.10">
    <property type="entry name" value="Pseudouridine synthase"/>
    <property type="match status" value="1"/>
</dbReference>
<keyword evidence="5" id="KW-0413">Isomerase</keyword>
<dbReference type="CDD" id="cd02867">
    <property type="entry name" value="PseudoU_synth_TruB_4"/>
    <property type="match status" value="1"/>
</dbReference>
<dbReference type="AlphaFoldDB" id="A0A2H3HC94"/>
<dbReference type="GO" id="GO:0160148">
    <property type="term" value="F:tRNA pseudouridine(55) synthase activity"/>
    <property type="evidence" value="ECO:0007669"/>
    <property type="project" value="UniProtKB-EC"/>
</dbReference>
<evidence type="ECO:0000256" key="2">
    <source>
        <dbReference type="ARBA" id="ARBA00008999"/>
    </source>
</evidence>
<reference evidence="9" key="1">
    <citation type="submission" date="2019-04" db="EMBL/GenBank/DDBJ databases">
        <authorList>
            <person name="Melise S."/>
            <person name="Noan J."/>
            <person name="Okalmin O."/>
        </authorList>
    </citation>
    <scope>NUCLEOTIDE SEQUENCE</scope>
    <source>
        <strain evidence="9">FN9</strain>
    </source>
</reference>
<evidence type="ECO:0000256" key="3">
    <source>
        <dbReference type="ARBA" id="ARBA00012787"/>
    </source>
</evidence>
<dbReference type="PANTHER" id="PTHR13767:SF2">
    <property type="entry name" value="PSEUDOURIDYLATE SYNTHASE TRUB1"/>
    <property type="match status" value="1"/>
</dbReference>